<evidence type="ECO:0008006" key="4">
    <source>
        <dbReference type="Google" id="ProtNLM"/>
    </source>
</evidence>
<dbReference type="AlphaFoldDB" id="A0A5J9W3P2"/>
<dbReference type="PANTHER" id="PTHR33463">
    <property type="entry name" value="NB-ARC DOMAIN-CONTAINING PROTEIN-RELATED"/>
    <property type="match status" value="1"/>
</dbReference>
<evidence type="ECO:0000256" key="1">
    <source>
        <dbReference type="SAM" id="MobiDB-lite"/>
    </source>
</evidence>
<feature type="non-terminal residue" evidence="2">
    <location>
        <position position="1"/>
    </location>
</feature>
<reference evidence="2 3" key="1">
    <citation type="journal article" date="2019" name="Sci. Rep.">
        <title>A high-quality genome of Eragrostis curvula grass provides insights into Poaceae evolution and supports new strategies to enhance forage quality.</title>
        <authorList>
            <person name="Carballo J."/>
            <person name="Santos B.A.C.M."/>
            <person name="Zappacosta D."/>
            <person name="Garbus I."/>
            <person name="Selva J.P."/>
            <person name="Gallo C.A."/>
            <person name="Diaz A."/>
            <person name="Albertini E."/>
            <person name="Caccamo M."/>
            <person name="Echenique V."/>
        </authorList>
    </citation>
    <scope>NUCLEOTIDE SEQUENCE [LARGE SCALE GENOMIC DNA]</scope>
    <source>
        <strain evidence="3">cv. Victoria</strain>
        <tissue evidence="2">Leaf</tissue>
    </source>
</reference>
<feature type="compositionally biased region" description="Polar residues" evidence="1">
    <location>
        <begin position="566"/>
        <end position="576"/>
    </location>
</feature>
<feature type="region of interest" description="Disordered" evidence="1">
    <location>
        <begin position="555"/>
        <end position="587"/>
    </location>
</feature>
<dbReference type="OrthoDB" id="681717at2759"/>
<organism evidence="2 3">
    <name type="scientific">Eragrostis curvula</name>
    <name type="common">weeping love grass</name>
    <dbReference type="NCBI Taxonomy" id="38414"/>
    <lineage>
        <taxon>Eukaryota</taxon>
        <taxon>Viridiplantae</taxon>
        <taxon>Streptophyta</taxon>
        <taxon>Embryophyta</taxon>
        <taxon>Tracheophyta</taxon>
        <taxon>Spermatophyta</taxon>
        <taxon>Magnoliopsida</taxon>
        <taxon>Liliopsida</taxon>
        <taxon>Poales</taxon>
        <taxon>Poaceae</taxon>
        <taxon>PACMAD clade</taxon>
        <taxon>Chloridoideae</taxon>
        <taxon>Eragrostideae</taxon>
        <taxon>Eragrostidinae</taxon>
        <taxon>Eragrostis</taxon>
    </lineage>
</organism>
<gene>
    <name evidence="2" type="ORF">EJB05_15500</name>
</gene>
<name>A0A5J9W3P2_9POAL</name>
<dbReference type="EMBL" id="RWGY01000007">
    <property type="protein sequence ID" value="TVU41940.1"/>
    <property type="molecule type" value="Genomic_DNA"/>
</dbReference>
<sequence length="914" mass="103294">MCSNFDGWDGLGASAVLQAIARRLSAKLKEKISSVGSSVSTGLEFDQIIHIDCSKWESRRALQRAVAEQLDLPDKVMEMFDKQNEEDDFHGVAQDSRTEIERVTRVMYQHIQKLNSRLLVIFQNGSNEEIDLASFCGFPLSGYSNNKVLWTLQGRFRLKPQAKVDSTLKSAGTTDVFLSATHSENDSHDLWFDLVHEEAEELVAALKNNTGPIGNIHQHTEVVAQCFLYMLELCRRNHQSIDYDLATHNASYWICDGIIKQPPQGEIDIGAYDDHDGLWRTAEDLQCEMQLDAEYHQNLMPLQARCVERKSYWTTPTRRIFLSILTTGAIFQHPMDKLINVVKLSHRTINFSSLPFLCFHNLRFLWLDHCEVVVISSSTTGGAGTEDDDIRRCFQRLWVLDVCYTAGCNHLLSAQILDLVTHLRELNVIGAQGWDIGHCSKDDLFSEANKMELLDFSENETNDSMLTLCGPGVGNRNNCLETIIVERCEGFLEKISLKGCTNLKNILLSGWLRTLDISSTAVKTLDLTTTEISDLDELYVLYCEKLCAILWPSEKEKGSDKPSKLSIDTTQSTQPTRCGEQEESSSAGTSLSYIPALHGNQPVSEFDWYISLRDPRLLVSLEPVYSSSRKTYVEISSTNVAIGASKHEIIVESGSKSLMPVTNTQQQIKQPLCALIYADVTVENQQQGDDDSNGDAPGIVCMWPCPDVPHLPKESCYMHIQDQRGAITVPNFVIHCAKMLHVKDCLYITILPSSVECALEWLIHVRPLTLGRTSLPDGLRYMQLETLEIIREVFPLDTESQRYAATKQPQVDTLDFPKLKCIHLHELPTLHSICGPELRMSTPELETIKIRGCWSLHLPTVQKAVRCDCKKEWWDSLRWEDASQKELYELIHPKHYKKATLLRGTVLRSDNPGL</sequence>
<evidence type="ECO:0000313" key="3">
    <source>
        <dbReference type="Proteomes" id="UP000324897"/>
    </source>
</evidence>
<comment type="caution">
    <text evidence="2">The sequence shown here is derived from an EMBL/GenBank/DDBJ whole genome shotgun (WGS) entry which is preliminary data.</text>
</comment>
<dbReference type="Gene3D" id="3.80.10.10">
    <property type="entry name" value="Ribonuclease Inhibitor"/>
    <property type="match status" value="1"/>
</dbReference>
<dbReference type="InterPro" id="IPR050905">
    <property type="entry name" value="Plant_NBS-LRR"/>
</dbReference>
<keyword evidence="3" id="KW-1185">Reference proteome</keyword>
<dbReference type="PANTHER" id="PTHR33463:SF209">
    <property type="entry name" value="DISEASE RESISTANCE PROTEIN RPS2-LIKE"/>
    <property type="match status" value="1"/>
</dbReference>
<dbReference type="Proteomes" id="UP000324897">
    <property type="component" value="Chromosome 4"/>
</dbReference>
<accession>A0A5J9W3P2</accession>
<proteinExistence type="predicted"/>
<dbReference type="Gramene" id="TVU41940">
    <property type="protein sequence ID" value="TVU41940"/>
    <property type="gene ID" value="EJB05_15500"/>
</dbReference>
<dbReference type="InterPro" id="IPR032675">
    <property type="entry name" value="LRR_dom_sf"/>
</dbReference>
<evidence type="ECO:0000313" key="2">
    <source>
        <dbReference type="EMBL" id="TVU41940.1"/>
    </source>
</evidence>
<protein>
    <recommendedName>
        <fullName evidence="4">NB-ARC domain-containing protein</fullName>
    </recommendedName>
</protein>
<dbReference type="SUPFAM" id="SSF52058">
    <property type="entry name" value="L domain-like"/>
    <property type="match status" value="1"/>
</dbReference>